<feature type="domain" description="Bacterial alpha-L-rhamnosidase N-terminal" evidence="6">
    <location>
        <begin position="143"/>
        <end position="280"/>
    </location>
</feature>
<dbReference type="PANTHER" id="PTHR33307">
    <property type="entry name" value="ALPHA-RHAMNOSIDASE (EUROFUNG)"/>
    <property type="match status" value="1"/>
</dbReference>
<reference evidence="9" key="1">
    <citation type="journal article" date="2018" name="Int. J. Syst. Evol. Microbiol.">
        <title>Jatrophihabitans telluris sp. nov., isolated from sediment soil of lava forest wetlands and the emended description of the genus Jatrophihabitans.</title>
        <authorList>
            <person name="Lee K.C."/>
            <person name="Suh M.K."/>
            <person name="Eom M.K."/>
            <person name="Kim K.K."/>
            <person name="Kim J.S."/>
            <person name="Kim D.S."/>
            <person name="Ko S.H."/>
            <person name="Shin Y.K."/>
            <person name="Lee J.S."/>
        </authorList>
    </citation>
    <scope>NUCLEOTIDE SEQUENCE</scope>
    <source>
        <strain evidence="9">N237</strain>
    </source>
</reference>
<dbReference type="Gene3D" id="2.60.120.260">
    <property type="entry name" value="Galactose-binding domain-like"/>
    <property type="match status" value="2"/>
</dbReference>
<dbReference type="InterPro" id="IPR008928">
    <property type="entry name" value="6-hairpin_glycosidase_sf"/>
</dbReference>
<dbReference type="Pfam" id="PF08531">
    <property type="entry name" value="Bac_rhamnosid_N"/>
    <property type="match status" value="1"/>
</dbReference>
<dbReference type="PANTHER" id="PTHR33307:SF6">
    <property type="entry name" value="ALPHA-RHAMNOSIDASE (EUROFUNG)-RELATED"/>
    <property type="match status" value="1"/>
</dbReference>
<evidence type="ECO:0000256" key="4">
    <source>
        <dbReference type="SAM" id="MobiDB-lite"/>
    </source>
</evidence>
<evidence type="ECO:0000259" key="7">
    <source>
        <dbReference type="Pfam" id="PF17389"/>
    </source>
</evidence>
<dbReference type="RefSeq" id="WP_249769936.1">
    <property type="nucleotide sequence ID" value="NZ_CP097332.1"/>
</dbReference>
<evidence type="ECO:0000259" key="8">
    <source>
        <dbReference type="Pfam" id="PF17390"/>
    </source>
</evidence>
<dbReference type="EMBL" id="CP097332">
    <property type="protein sequence ID" value="UQX87412.1"/>
    <property type="molecule type" value="Genomic_DNA"/>
</dbReference>
<keyword evidence="10" id="KW-1185">Reference proteome</keyword>
<dbReference type="Gene3D" id="1.50.10.10">
    <property type="match status" value="1"/>
</dbReference>
<feature type="region of interest" description="Disordered" evidence="4">
    <location>
        <begin position="274"/>
        <end position="294"/>
    </location>
</feature>
<dbReference type="Pfam" id="PF17390">
    <property type="entry name" value="Bac_rhamnosid_C"/>
    <property type="match status" value="1"/>
</dbReference>
<dbReference type="InterPro" id="IPR016007">
    <property type="entry name" value="Alpha_rhamnosid"/>
</dbReference>
<evidence type="ECO:0000313" key="10">
    <source>
        <dbReference type="Proteomes" id="UP001056336"/>
    </source>
</evidence>
<evidence type="ECO:0000256" key="2">
    <source>
        <dbReference type="ARBA" id="ARBA00012652"/>
    </source>
</evidence>
<name>A0ABY4QWA5_9ACTN</name>
<evidence type="ECO:0000259" key="5">
    <source>
        <dbReference type="Pfam" id="PF05592"/>
    </source>
</evidence>
<dbReference type="Pfam" id="PF17389">
    <property type="entry name" value="Bac_rhamnosid6H"/>
    <property type="match status" value="1"/>
</dbReference>
<accession>A0ABY4QWA5</accession>
<dbReference type="Proteomes" id="UP001056336">
    <property type="component" value="Chromosome"/>
</dbReference>
<reference evidence="9" key="2">
    <citation type="submission" date="2022-05" db="EMBL/GenBank/DDBJ databases">
        <authorList>
            <person name="Kim J.-S."/>
            <person name="Lee K."/>
            <person name="Suh M."/>
            <person name="Eom M."/>
            <person name="Kim J.-S."/>
            <person name="Kim D.-S."/>
            <person name="Ko S.-H."/>
            <person name="Shin Y."/>
            <person name="Lee J.-S."/>
        </authorList>
    </citation>
    <scope>NUCLEOTIDE SEQUENCE</scope>
    <source>
        <strain evidence="9">N237</strain>
    </source>
</reference>
<keyword evidence="3 9" id="KW-0378">Hydrolase</keyword>
<gene>
    <name evidence="9" type="ORF">M6D93_14020</name>
</gene>
<dbReference type="InterPro" id="IPR008902">
    <property type="entry name" value="Rhamnosid_concanavalin"/>
</dbReference>
<evidence type="ECO:0000256" key="1">
    <source>
        <dbReference type="ARBA" id="ARBA00001445"/>
    </source>
</evidence>
<dbReference type="InterPro" id="IPR008979">
    <property type="entry name" value="Galactose-bd-like_sf"/>
</dbReference>
<comment type="catalytic activity">
    <reaction evidence="1">
        <text>Hydrolysis of terminal non-reducing alpha-L-rhamnose residues in alpha-L-rhamnosides.</text>
        <dbReference type="EC" id="3.2.1.40"/>
    </reaction>
</comment>
<dbReference type="Gene3D" id="2.60.420.10">
    <property type="entry name" value="Maltose phosphorylase, domain 3"/>
    <property type="match status" value="1"/>
</dbReference>
<evidence type="ECO:0000256" key="3">
    <source>
        <dbReference type="ARBA" id="ARBA00022801"/>
    </source>
</evidence>
<dbReference type="GO" id="GO:0016787">
    <property type="term" value="F:hydrolase activity"/>
    <property type="evidence" value="ECO:0007669"/>
    <property type="project" value="UniProtKB-KW"/>
</dbReference>
<dbReference type="InterPro" id="IPR035398">
    <property type="entry name" value="Bac_rhamnosid_C"/>
</dbReference>
<dbReference type="EC" id="3.2.1.40" evidence="2"/>
<protein>
    <recommendedName>
        <fullName evidence="2">alpha-L-rhamnosidase</fullName>
        <ecNumber evidence="2">3.2.1.40</ecNumber>
    </recommendedName>
</protein>
<dbReference type="InterPro" id="IPR012341">
    <property type="entry name" value="6hp_glycosidase-like_sf"/>
</dbReference>
<evidence type="ECO:0000259" key="6">
    <source>
        <dbReference type="Pfam" id="PF08531"/>
    </source>
</evidence>
<dbReference type="SUPFAM" id="SSF48208">
    <property type="entry name" value="Six-hairpin glycosidases"/>
    <property type="match status" value="1"/>
</dbReference>
<evidence type="ECO:0000313" key="9">
    <source>
        <dbReference type="EMBL" id="UQX87412.1"/>
    </source>
</evidence>
<feature type="domain" description="Alpha-L-rhamnosidase concanavalin-like" evidence="5">
    <location>
        <begin position="334"/>
        <end position="440"/>
    </location>
</feature>
<dbReference type="InterPro" id="IPR013737">
    <property type="entry name" value="Bac_rhamnosid_N"/>
</dbReference>
<sequence length="892" mass="96464">MDSPESTGPARTLRTELAGGDALGHGDQPTLSWWLPEGARSQLAYRITTADGYDSGRVESARQSYVPVEIFDRSRRSTTARVQVWTDLGTSIVSESVSLDSGLLQAEDWTASWIGVAEPERPAQGSRPAYWLRSIVDLPADATVRLHVTSLGLHEVFLNGERVGDEELAPGYTQYLRRVQRRSHDISGLVHPGRNVVAVLLADGWFRGQVGMPRLADQFGTELALRLQVEAALDTGWTVLAGTDPSWQTSVSHVSAADLIGGQREDRRAVDPAVHDPAFEPAGGTGSARSRSGGRWQPAVARDVDVAIVAGVAAPIRRIEQVRPISVSPVEGTDAVIVDLGQNINGWVRLGDLGVAGSRIELRHGESLDKDGDLTTSHLDVNVPIFPEPLPLGQIDEVVSAGVDGDWFEPRLTTHGFRYVRIAGHSGRLTEADITGVVVHSDLRRTGWFECSDERLNRLHEAAVWSLRGNMCGIPTDCPQRERAGWTGDWQVFAPTAAYLYDVLGFTRSWLRDVALDQRADGCVANMSPCPPGEGFASPVGGVNGSAGWGDVVVSAPWDLHEAYGDLALLRETFSIASAWVEFAARTAAQGRHPSRTARRPEAAPHETYLWDTGFHWGEWLEPGFQLTDFGAFAAADKAEVATAYLHRSAATLARTGALLGADAATLARYSELAEGTRAAWQAEFVGVDGRLAAQTQAAHVRALAFGLVPQDLRATIADRLVELIAEAGGHLRTGFLSTGLLLPTLADNGHLDAAYELLLQDSEPSWLTMIDRGGTTVWEHWNGIDADGVAHDSLNHYSKGAVVSFLHRQVAGLQPTEPGYRSFRVQPRPGGGINWARTTHECPYGPIDVSWYQDGPIFRLDVAVPGGTSAEVVLPDGRRHAVGPGTHRWPA</sequence>
<proteinExistence type="predicted"/>
<dbReference type="Pfam" id="PF05592">
    <property type="entry name" value="Bac_rhamnosid"/>
    <property type="match status" value="1"/>
</dbReference>
<organism evidence="9 10">
    <name type="scientific">Jatrophihabitans telluris</name>
    <dbReference type="NCBI Taxonomy" id="2038343"/>
    <lineage>
        <taxon>Bacteria</taxon>
        <taxon>Bacillati</taxon>
        <taxon>Actinomycetota</taxon>
        <taxon>Actinomycetes</taxon>
        <taxon>Jatrophihabitantales</taxon>
        <taxon>Jatrophihabitantaceae</taxon>
        <taxon>Jatrophihabitans</taxon>
    </lineage>
</organism>
<feature type="domain" description="Alpha-L-rhamnosidase six-hairpin glycosidase" evidence="7">
    <location>
        <begin position="444"/>
        <end position="811"/>
    </location>
</feature>
<dbReference type="InterPro" id="IPR035396">
    <property type="entry name" value="Bac_rhamnosid6H"/>
</dbReference>
<dbReference type="Pfam" id="PF25788">
    <property type="entry name" value="Ig_Rha78A_N"/>
    <property type="match status" value="1"/>
</dbReference>
<dbReference type="SUPFAM" id="SSF49785">
    <property type="entry name" value="Galactose-binding domain-like"/>
    <property type="match status" value="1"/>
</dbReference>
<feature type="domain" description="Alpha-L-rhamnosidase C-terminal" evidence="8">
    <location>
        <begin position="813"/>
        <end position="883"/>
    </location>
</feature>